<dbReference type="PROSITE" id="PS50879">
    <property type="entry name" value="RNASE_H_1"/>
    <property type="match status" value="1"/>
</dbReference>
<dbReference type="EMBL" id="OIVN01003868">
    <property type="protein sequence ID" value="SPD14037.1"/>
    <property type="molecule type" value="Genomic_DNA"/>
</dbReference>
<dbReference type="PANTHER" id="PTHR13068">
    <property type="entry name" value="CGI-12 PROTEIN-RELATED"/>
    <property type="match status" value="1"/>
</dbReference>
<dbReference type="AlphaFoldDB" id="A0A2N9HIH2"/>
<dbReference type="InterPro" id="IPR002156">
    <property type="entry name" value="RNaseH_domain"/>
</dbReference>
<feature type="domain" description="RNase H type-1" evidence="5">
    <location>
        <begin position="306"/>
        <end position="439"/>
    </location>
</feature>
<dbReference type="Pfam" id="PF13456">
    <property type="entry name" value="RVT_3"/>
    <property type="match status" value="1"/>
</dbReference>
<comment type="similarity">
    <text evidence="1">Belongs to the mTERF family.</text>
</comment>
<dbReference type="GO" id="GO:0006353">
    <property type="term" value="P:DNA-templated transcription termination"/>
    <property type="evidence" value="ECO:0007669"/>
    <property type="project" value="UniProtKB-KW"/>
</dbReference>
<feature type="compositionally biased region" description="Polar residues" evidence="4">
    <location>
        <begin position="471"/>
        <end position="481"/>
    </location>
</feature>
<dbReference type="Pfam" id="PF13966">
    <property type="entry name" value="zf-RVT"/>
    <property type="match status" value="1"/>
</dbReference>
<dbReference type="Gene3D" id="3.30.420.10">
    <property type="entry name" value="Ribonuclease H-like superfamily/Ribonuclease H"/>
    <property type="match status" value="1"/>
</dbReference>
<reference evidence="6" key="1">
    <citation type="submission" date="2018-02" db="EMBL/GenBank/DDBJ databases">
        <authorList>
            <person name="Cohen D.B."/>
            <person name="Kent A.D."/>
        </authorList>
    </citation>
    <scope>NUCLEOTIDE SEQUENCE</scope>
</reference>
<dbReference type="InterPro" id="IPR036397">
    <property type="entry name" value="RNaseH_sf"/>
</dbReference>
<evidence type="ECO:0000256" key="3">
    <source>
        <dbReference type="ARBA" id="ARBA00022946"/>
    </source>
</evidence>
<dbReference type="InterPro" id="IPR038538">
    <property type="entry name" value="MTERF_sf"/>
</dbReference>
<dbReference type="GO" id="GO:0003676">
    <property type="term" value="F:nucleic acid binding"/>
    <property type="evidence" value="ECO:0007669"/>
    <property type="project" value="InterPro"/>
</dbReference>
<proteinExistence type="inferred from homology"/>
<dbReference type="InterPro" id="IPR044730">
    <property type="entry name" value="RNase_H-like_dom_plant"/>
</dbReference>
<dbReference type="Gene3D" id="1.25.70.10">
    <property type="entry name" value="Transcription termination factor 3, mitochondrial"/>
    <property type="match status" value="1"/>
</dbReference>
<accession>A0A2N9HIH2</accession>
<dbReference type="InterPro" id="IPR012337">
    <property type="entry name" value="RNaseH-like_sf"/>
</dbReference>
<evidence type="ECO:0000256" key="2">
    <source>
        <dbReference type="ARBA" id="ARBA00022472"/>
    </source>
</evidence>
<evidence type="ECO:0000256" key="4">
    <source>
        <dbReference type="SAM" id="MobiDB-lite"/>
    </source>
</evidence>
<sequence length="1047" mass="119523">MHGRCSSIWRSLNYSKNLCDKGKRWVIQNGKTINFWHDNWLDSGPLRKLISGPLLPHESEQKICELWDSHGEWDLRHLSFQLPDDITRLISATSRPITPILEDSFCWKPTSNGQFSSKSAYLIAAGSPSTKQSPTGWKWLWKINTIPRVLSFLWLSCHERLPTKVFLFRRNITPDNLCPLCKMEPESLMHALRDCSLVKPVWLSIGSSPPPDFSTSLNTKAWIKQWSTSTLATTFHTSILWKDVFPLLTWSIWASRNKLAMEGVPFIPTEVVKKAKSLAIEFFFSLPCKGTALPKSTTLIGWQHPPTGYAKLNTDGSVLGNPGPASSGGLLRDCNGNWIGGFSHKLGITNSLAAELWGIRDGLLLARDLNIRKLIVESDAKSVVELLKPVASDMFGSHPYSALINDCRFLIQSFEEATIQHAHRESNFCADLLAKEGHNLVEPFYVFSYPPHFVPIRRTHNSKSTSLLLRHLSQPQSQPQDHPTPAHAPVLDDKEKVELLELSLVTKRTRQFPGSIYVQSPSDPDVHSSLPPLQTLFQDDANNSEDYELIMRALEIRRKVTAEIFKEAMRTRGKFGITYATNLTKRLSDFIDYVMVEAASMKRLPDFSQSTFNFRAKTVIDDSHVVPLIRWLKHNSVPYPKIGKLICMSKGKIESIRRVVQWLKSIRVKGEFLGAALTKSGGNILERSNEELDEIVDYLESNGVRMNWMGYVVSRCPQLLSYSMEEMRARVGFYLDMGMNEKDFGTMVFDYPRVLGYYTLEEMNEKVSYLKEFGIGTEEVGKLLAFKPQLMGCSIEEKLKPLVKYLYYHGISRDGMKRILMSKPIVFCMDLETTIVPKVQFFKDIGIRDDAIGNMLVKFPSLLTYSLHKKIRPVVISLMTNAGVREKDIGKVIAFAPELLGCSIGKKLEVNVKYFLSLGIRLRQLAEMIADFPMLLRYNVDVLRPKYRYLRRTMVRPLEDLIEFPRFFSYSLDDRIIPRHKVLVEKQINLKLRYMLACTDEEFDKKVETLVERRRRFEAGLLKDDLSDSQATYGTLESIKLSESEAI</sequence>
<evidence type="ECO:0000259" key="5">
    <source>
        <dbReference type="PROSITE" id="PS50879"/>
    </source>
</evidence>
<name>A0A2N9HIH2_FAGSY</name>
<keyword evidence="2" id="KW-0806">Transcription termination</keyword>
<evidence type="ECO:0000256" key="1">
    <source>
        <dbReference type="ARBA" id="ARBA00007692"/>
    </source>
</evidence>
<evidence type="ECO:0000313" key="6">
    <source>
        <dbReference type="EMBL" id="SPD14037.1"/>
    </source>
</evidence>
<dbReference type="InterPro" id="IPR026960">
    <property type="entry name" value="RVT-Znf"/>
</dbReference>
<protein>
    <recommendedName>
        <fullName evidence="5">RNase H type-1 domain-containing protein</fullName>
    </recommendedName>
</protein>
<keyword evidence="3" id="KW-0809">Transit peptide</keyword>
<dbReference type="SMART" id="SM00733">
    <property type="entry name" value="Mterf"/>
    <property type="match status" value="9"/>
</dbReference>
<dbReference type="Pfam" id="PF02536">
    <property type="entry name" value="mTERF"/>
    <property type="match status" value="1"/>
</dbReference>
<feature type="region of interest" description="Disordered" evidence="4">
    <location>
        <begin position="471"/>
        <end position="490"/>
    </location>
</feature>
<dbReference type="CDD" id="cd06222">
    <property type="entry name" value="RNase_H_like"/>
    <property type="match status" value="1"/>
</dbReference>
<dbReference type="GO" id="GO:0004523">
    <property type="term" value="F:RNA-DNA hybrid ribonuclease activity"/>
    <property type="evidence" value="ECO:0007669"/>
    <property type="project" value="InterPro"/>
</dbReference>
<organism evidence="6">
    <name type="scientific">Fagus sylvatica</name>
    <name type="common">Beechnut</name>
    <dbReference type="NCBI Taxonomy" id="28930"/>
    <lineage>
        <taxon>Eukaryota</taxon>
        <taxon>Viridiplantae</taxon>
        <taxon>Streptophyta</taxon>
        <taxon>Embryophyta</taxon>
        <taxon>Tracheophyta</taxon>
        <taxon>Spermatophyta</taxon>
        <taxon>Magnoliopsida</taxon>
        <taxon>eudicotyledons</taxon>
        <taxon>Gunneridae</taxon>
        <taxon>Pentapetalae</taxon>
        <taxon>rosids</taxon>
        <taxon>fabids</taxon>
        <taxon>Fagales</taxon>
        <taxon>Fagaceae</taxon>
        <taxon>Fagus</taxon>
    </lineage>
</organism>
<keyword evidence="2" id="KW-0805">Transcription regulation</keyword>
<dbReference type="InterPro" id="IPR003690">
    <property type="entry name" value="MTERF"/>
</dbReference>
<dbReference type="PANTHER" id="PTHR13068:SF98">
    <property type="entry name" value="TRANSCRIPTION TERMINATION FACTOR MTERF2, CHLOROPLASTIC"/>
    <property type="match status" value="1"/>
</dbReference>
<dbReference type="SUPFAM" id="SSF53098">
    <property type="entry name" value="Ribonuclease H-like"/>
    <property type="match status" value="1"/>
</dbReference>
<gene>
    <name evidence="6" type="ORF">FSB_LOCUS41919</name>
</gene>
<keyword evidence="2" id="KW-0804">Transcription</keyword>